<feature type="zinc finger region" description="FLZ-type" evidence="4">
    <location>
        <begin position="32"/>
        <end position="76"/>
    </location>
</feature>
<comment type="caution">
    <text evidence="7">The sequence shown here is derived from an EMBL/GenBank/DDBJ whole genome shotgun (WGS) entry which is preliminary data.</text>
</comment>
<dbReference type="Pfam" id="PF04570">
    <property type="entry name" value="zf-FLZ"/>
    <property type="match status" value="1"/>
</dbReference>
<keyword evidence="8" id="KW-1185">Reference proteome</keyword>
<feature type="non-terminal residue" evidence="7">
    <location>
        <position position="1"/>
    </location>
</feature>
<gene>
    <name evidence="7" type="ORF">HID58_082625</name>
</gene>
<comment type="similarity">
    <text evidence="1">Belongs to the FLZ family.</text>
</comment>
<evidence type="ECO:0000256" key="5">
    <source>
        <dbReference type="SAM" id="MobiDB-lite"/>
    </source>
</evidence>
<dbReference type="PANTHER" id="PTHR46057">
    <property type="entry name" value="FCS-LIKE ZINC FINGER 1-RELATED"/>
    <property type="match status" value="1"/>
</dbReference>
<accession>A0ABQ7YB38</accession>
<dbReference type="InterPro" id="IPR007650">
    <property type="entry name" value="Zf-FLZ_dom"/>
</dbReference>
<keyword evidence="3" id="KW-0863">Zinc-finger</keyword>
<evidence type="ECO:0000313" key="8">
    <source>
        <dbReference type="Proteomes" id="UP000824890"/>
    </source>
</evidence>
<evidence type="ECO:0000313" key="7">
    <source>
        <dbReference type="EMBL" id="KAH0865414.1"/>
    </source>
</evidence>
<dbReference type="InterPro" id="IPR044533">
    <property type="entry name" value="FLZ1/2/3"/>
</dbReference>
<evidence type="ECO:0000259" key="6">
    <source>
        <dbReference type="PROSITE" id="PS51795"/>
    </source>
</evidence>
<keyword evidence="3" id="KW-0862">Zinc</keyword>
<dbReference type="PROSITE" id="PS51795">
    <property type="entry name" value="ZF_FLZ"/>
    <property type="match status" value="1"/>
</dbReference>
<dbReference type="EMBL" id="JAGKQM010000018">
    <property type="protein sequence ID" value="KAH0865414.1"/>
    <property type="molecule type" value="Genomic_DNA"/>
</dbReference>
<evidence type="ECO:0000256" key="4">
    <source>
        <dbReference type="PROSITE-ProRule" id="PRU01131"/>
    </source>
</evidence>
<proteinExistence type="inferred from homology"/>
<dbReference type="Proteomes" id="UP000824890">
    <property type="component" value="Unassembled WGS sequence"/>
</dbReference>
<dbReference type="PANTHER" id="PTHR46057:SF31">
    <property type="entry name" value="GENOME ASSEMBLY, CHROMOSOME: A09"/>
    <property type="match status" value="1"/>
</dbReference>
<evidence type="ECO:0000256" key="3">
    <source>
        <dbReference type="ARBA" id="ARBA00022771"/>
    </source>
</evidence>
<feature type="domain" description="FLZ-type" evidence="6">
    <location>
        <begin position="32"/>
        <end position="76"/>
    </location>
</feature>
<evidence type="ECO:0000256" key="2">
    <source>
        <dbReference type="ARBA" id="ARBA00022723"/>
    </source>
</evidence>
<protein>
    <recommendedName>
        <fullName evidence="6">FLZ-type domain-containing protein</fullName>
    </recommendedName>
</protein>
<organism evidence="7 8">
    <name type="scientific">Brassica napus</name>
    <name type="common">Rape</name>
    <dbReference type="NCBI Taxonomy" id="3708"/>
    <lineage>
        <taxon>Eukaryota</taxon>
        <taxon>Viridiplantae</taxon>
        <taxon>Streptophyta</taxon>
        <taxon>Embryophyta</taxon>
        <taxon>Tracheophyta</taxon>
        <taxon>Spermatophyta</taxon>
        <taxon>Magnoliopsida</taxon>
        <taxon>eudicotyledons</taxon>
        <taxon>Gunneridae</taxon>
        <taxon>Pentapetalae</taxon>
        <taxon>rosids</taxon>
        <taxon>malvids</taxon>
        <taxon>Brassicales</taxon>
        <taxon>Brassicaceae</taxon>
        <taxon>Brassiceae</taxon>
        <taxon>Brassica</taxon>
    </lineage>
</organism>
<name>A0ABQ7YB38_BRANA</name>
<evidence type="ECO:0000256" key="1">
    <source>
        <dbReference type="ARBA" id="ARBA00009374"/>
    </source>
</evidence>
<reference evidence="7 8" key="1">
    <citation type="submission" date="2021-05" db="EMBL/GenBank/DDBJ databases">
        <title>Genome Assembly of Synthetic Allotetraploid Brassica napus Reveals Homoeologous Exchanges between Subgenomes.</title>
        <authorList>
            <person name="Davis J.T."/>
        </authorList>
    </citation>
    <scope>NUCLEOTIDE SEQUENCE [LARGE SCALE GENOMIC DNA]</scope>
    <source>
        <strain evidence="8">cv. Da-Ae</strain>
        <tissue evidence="7">Seedling</tissue>
    </source>
</reference>
<keyword evidence="2" id="KW-0479">Metal-binding</keyword>
<feature type="region of interest" description="Disordered" evidence="5">
    <location>
        <begin position="71"/>
        <end position="105"/>
    </location>
</feature>
<sequence>SFSTRELNIFCSFKLLIMDSYYVRFVENDEPHFLESCSLCRKTLSLNSDIFMYRGDMAFCSQECRQEQIESDEKKAKRWRKESSSSRSKNSVAGKGVRSETLVVS</sequence>